<dbReference type="Proteomes" id="UP000702425">
    <property type="component" value="Unassembled WGS sequence"/>
</dbReference>
<dbReference type="EMBL" id="SRRZ01000130">
    <property type="protein sequence ID" value="NQE37456.1"/>
    <property type="molecule type" value="Genomic_DNA"/>
</dbReference>
<comment type="caution">
    <text evidence="1">The sequence shown here is derived from an EMBL/GenBank/DDBJ whole genome shotgun (WGS) entry which is preliminary data.</text>
</comment>
<protein>
    <submittedName>
        <fullName evidence="1">Uncharacterized protein</fullName>
    </submittedName>
</protein>
<accession>A0ABX2D4M7</accession>
<gene>
    <name evidence="1" type="ORF">E5S67_05227</name>
</gene>
<reference evidence="1 2" key="1">
    <citation type="journal article" date="2020" name="Sci. Rep.">
        <title>A novel cyanobacterial geosmin producer, revising GeoA distribution and dispersion patterns in Bacteria.</title>
        <authorList>
            <person name="Churro C."/>
            <person name="Semedo-Aguiar A.P."/>
            <person name="Silva A.D."/>
            <person name="Pereira-Leal J.B."/>
            <person name="Leite R.B."/>
        </authorList>
    </citation>
    <scope>NUCLEOTIDE SEQUENCE [LARGE SCALE GENOMIC DNA]</scope>
    <source>
        <strain evidence="1 2">IPMA8</strain>
    </source>
</reference>
<sequence>MAASKKNHTLFDTIPQVSEARTYFEERWKPPEGMEQTLEYSVLIDENGSVQSIVPMGKAAADYIEQINMPLAGEPFVSAVSNGKIPKIRVVLRPNGRVQTFLEESN</sequence>
<organism evidence="1 2">
    <name type="scientific">Microcoleus asticus IPMA8</name>
    <dbReference type="NCBI Taxonomy" id="2563858"/>
    <lineage>
        <taxon>Bacteria</taxon>
        <taxon>Bacillati</taxon>
        <taxon>Cyanobacteriota</taxon>
        <taxon>Cyanophyceae</taxon>
        <taxon>Oscillatoriophycideae</taxon>
        <taxon>Oscillatoriales</taxon>
        <taxon>Microcoleaceae</taxon>
        <taxon>Microcoleus</taxon>
        <taxon>Microcoleus asticus</taxon>
    </lineage>
</organism>
<name>A0ABX2D4M7_9CYAN</name>
<keyword evidence="2" id="KW-1185">Reference proteome</keyword>
<evidence type="ECO:0000313" key="2">
    <source>
        <dbReference type="Proteomes" id="UP000702425"/>
    </source>
</evidence>
<proteinExistence type="predicted"/>
<evidence type="ECO:0000313" key="1">
    <source>
        <dbReference type="EMBL" id="NQE37456.1"/>
    </source>
</evidence>